<keyword evidence="6 10" id="KW-0472">Membrane</keyword>
<comment type="similarity">
    <text evidence="2 10">Belongs to the YscJ lipoprotein family.</text>
</comment>
<sequence length="240" mass="26853">MKILHIFIALIILLVTGCKEQPLLKGLDQRQANEVIALLQRNNIQAEKSDLAKEGYQVVVDKKDFSAAVELLGIYNLPSKPRMEIAQMFPSDSLISSPLAEMARLYSAIEQRLEQSIMALEGVTAVQVHVSYQFDSGSNVNKKEPEHVAALISYDRQADTALMISDIKRFLKNSFDNLSYDNISVVLTASPALPLVSPTSIKPAFSLMRYWWAALLMVLTLLCSGFFIWRKTFAPRDTDA</sequence>
<keyword evidence="10" id="KW-0812">Transmembrane</keyword>
<reference evidence="12" key="1">
    <citation type="submission" date="2022-12" db="EMBL/GenBank/DDBJ databases">
        <title>Complete genome sequence of an Australian strain of Rouxiella badensis DAR84756 and resolution of the R. badensis DSM100043 and R. chamberiensis DSM28324 genomes.</title>
        <authorList>
            <person name="Paul S."/>
            <person name="Anderson P.J."/>
            <person name="Maynard G."/>
            <person name="Dyall-Smith M."/>
            <person name="Kudinha T."/>
        </authorList>
    </citation>
    <scope>NUCLEOTIDE SEQUENCE</scope>
    <source>
        <strain evidence="12">DSM 28324</strain>
    </source>
</reference>
<dbReference type="InterPro" id="IPR003282">
    <property type="entry name" value="T3SS_SctJ"/>
</dbReference>
<dbReference type="Proteomes" id="UP001164712">
    <property type="component" value="Chromosome"/>
</dbReference>
<dbReference type="NCBIfam" id="TIGR02544">
    <property type="entry name" value="III_secr_YscJ"/>
    <property type="match status" value="1"/>
</dbReference>
<dbReference type="PROSITE" id="PS51257">
    <property type="entry name" value="PROKAR_LIPOPROTEIN"/>
    <property type="match status" value="1"/>
</dbReference>
<dbReference type="InterPro" id="IPR043427">
    <property type="entry name" value="YscJ/FliF"/>
</dbReference>
<evidence type="ECO:0000256" key="1">
    <source>
        <dbReference type="ARBA" id="ARBA00004459"/>
    </source>
</evidence>
<evidence type="ECO:0000256" key="3">
    <source>
        <dbReference type="ARBA" id="ARBA00022448"/>
    </source>
</evidence>
<keyword evidence="7 10" id="KW-0564">Palmitate</keyword>
<evidence type="ECO:0000313" key="12">
    <source>
        <dbReference type="EMBL" id="WAT02676.1"/>
    </source>
</evidence>
<dbReference type="RefSeq" id="WP_045046702.1">
    <property type="nucleotide sequence ID" value="NZ_CP114058.1"/>
</dbReference>
<name>A0ABY7HTE9_9GAMM</name>
<dbReference type="InterPro" id="IPR045851">
    <property type="entry name" value="AMP-bd_C_sf"/>
</dbReference>
<dbReference type="Pfam" id="PF01514">
    <property type="entry name" value="YscJ_FliF"/>
    <property type="match status" value="1"/>
</dbReference>
<keyword evidence="9 10" id="KW-0449">Lipoprotein</keyword>
<evidence type="ECO:0000256" key="2">
    <source>
        <dbReference type="ARBA" id="ARBA00009509"/>
    </source>
</evidence>
<dbReference type="PANTHER" id="PTHR30046">
    <property type="entry name" value="FLAGELLAR M-RING PROTEIN"/>
    <property type="match status" value="1"/>
</dbReference>
<keyword evidence="5" id="KW-0653">Protein transport</keyword>
<keyword evidence="4 10" id="KW-0732">Signal</keyword>
<evidence type="ECO:0000256" key="5">
    <source>
        <dbReference type="ARBA" id="ARBA00022927"/>
    </source>
</evidence>
<evidence type="ECO:0000256" key="6">
    <source>
        <dbReference type="ARBA" id="ARBA00023136"/>
    </source>
</evidence>
<comment type="subcellular location">
    <subcellularLocation>
        <location evidence="1">Cell outer membrane</location>
        <topology evidence="1">Lipid-anchor</topology>
    </subcellularLocation>
</comment>
<evidence type="ECO:0000256" key="8">
    <source>
        <dbReference type="ARBA" id="ARBA00023237"/>
    </source>
</evidence>
<organism evidence="12 13">
    <name type="scientific">Rouxiella chamberiensis</name>
    <dbReference type="NCBI Taxonomy" id="1513468"/>
    <lineage>
        <taxon>Bacteria</taxon>
        <taxon>Pseudomonadati</taxon>
        <taxon>Pseudomonadota</taxon>
        <taxon>Gammaproteobacteria</taxon>
        <taxon>Enterobacterales</taxon>
        <taxon>Yersiniaceae</taxon>
        <taxon>Rouxiella</taxon>
    </lineage>
</organism>
<keyword evidence="3" id="KW-0813">Transport</keyword>
<proteinExistence type="inferred from homology"/>
<keyword evidence="8 10" id="KW-0998">Cell outer membrane</keyword>
<dbReference type="NCBIfam" id="NF011852">
    <property type="entry name" value="PRK15324.1"/>
    <property type="match status" value="1"/>
</dbReference>
<gene>
    <name evidence="12" type="ORF">O1V66_09135</name>
</gene>
<protein>
    <recommendedName>
        <fullName evidence="10">Lipoprotein</fullName>
    </recommendedName>
</protein>
<dbReference type="EMBL" id="CP114058">
    <property type="protein sequence ID" value="WAT02676.1"/>
    <property type="molecule type" value="Genomic_DNA"/>
</dbReference>
<dbReference type="Gene3D" id="3.30.300.30">
    <property type="match status" value="1"/>
</dbReference>
<dbReference type="PRINTS" id="PR01338">
    <property type="entry name" value="TYPE3OMKPROT"/>
</dbReference>
<evidence type="ECO:0000313" key="13">
    <source>
        <dbReference type="Proteomes" id="UP001164712"/>
    </source>
</evidence>
<keyword evidence="10" id="KW-1133">Transmembrane helix</keyword>
<evidence type="ECO:0000256" key="4">
    <source>
        <dbReference type="ARBA" id="ARBA00022729"/>
    </source>
</evidence>
<dbReference type="PANTHER" id="PTHR30046:SF3">
    <property type="entry name" value="SECRETION SYSTEM APPARATUS LIPOPROTEIN SSAJ"/>
    <property type="match status" value="1"/>
</dbReference>
<dbReference type="InterPro" id="IPR006182">
    <property type="entry name" value="FliF_N_dom"/>
</dbReference>
<dbReference type="Gene3D" id="3.30.70.1530">
    <property type="entry name" value="Hypothetical protein rpa1041"/>
    <property type="match status" value="1"/>
</dbReference>
<evidence type="ECO:0000256" key="9">
    <source>
        <dbReference type="ARBA" id="ARBA00023288"/>
    </source>
</evidence>
<feature type="transmembrane region" description="Helical" evidence="10">
    <location>
        <begin position="210"/>
        <end position="229"/>
    </location>
</feature>
<accession>A0ABY7HTE9</accession>
<feature type="domain" description="Flagellar M-ring N-terminal" evidence="11">
    <location>
        <begin position="19"/>
        <end position="186"/>
    </location>
</feature>
<evidence type="ECO:0000259" key="11">
    <source>
        <dbReference type="Pfam" id="PF01514"/>
    </source>
</evidence>
<evidence type="ECO:0000256" key="7">
    <source>
        <dbReference type="ARBA" id="ARBA00023139"/>
    </source>
</evidence>
<evidence type="ECO:0000256" key="10">
    <source>
        <dbReference type="RuleBase" id="RU364102"/>
    </source>
</evidence>
<keyword evidence="13" id="KW-1185">Reference proteome</keyword>